<dbReference type="InterPro" id="IPR036388">
    <property type="entry name" value="WH-like_DNA-bd_sf"/>
</dbReference>
<evidence type="ECO:0000259" key="5">
    <source>
        <dbReference type="PROSITE" id="PS50949"/>
    </source>
</evidence>
<dbReference type="GO" id="GO:0003700">
    <property type="term" value="F:DNA-binding transcription factor activity"/>
    <property type="evidence" value="ECO:0007669"/>
    <property type="project" value="InterPro"/>
</dbReference>
<sequence length="613" mass="67352">MRQPLRTRKPKWTSSRGSSRTRRRFRWWSHELVRSPPPVLPQTNGHPGSNSECTRLKCLKRPRSRRASVDGLRRRVLLAASSRRREGESPNRGKLPPPCQPQVVRWPCLKLRRGADMEWVGLVGRVEQDLERMMSQGLLPQDGLLPSENSLAKHYGLSRSTVREALKRLAARELIEQHPGRRSRALPWEGAVTLENLGVVLEGPGAAHPERRKLLEGLLALKRETAVELLAACCQQASARDLDTRAGLCFELAEAARWDDNPGRWAQWEFELLRQAARAVDRPGQALLLQSLERSYRGMARRLVPHLNAQATRQWALCALHALAAKDEQSLRRELPALLQASDAHLLASLPPPQEPRGSSRPPPCADTAPSHPTSEHEEAPERLPEATGPNQSACQTGLSQRAPTGGPPSEAPSSDLRTPLVEGAPGAEVPQDQEASRRVPLGLQERLSQALVGSGTGGEFLGRQSGHFLPVRPSLIPPLKPYFLLGVLCGSSVRRTTHPPVEVRRERESNAASRAGSGKPMARAAASDQSFSHPKRCGISGEGMFHGTWSAGSPGGNLRLKLRVLCLPSDIQPCLGGRGWPHFPLLRIGNPPTRKSNPQDLARFRSSRNAGI</sequence>
<evidence type="ECO:0000256" key="4">
    <source>
        <dbReference type="SAM" id="MobiDB-lite"/>
    </source>
</evidence>
<proteinExistence type="predicted"/>
<feature type="region of interest" description="Disordered" evidence="4">
    <location>
        <begin position="499"/>
        <end position="533"/>
    </location>
</feature>
<dbReference type="eggNOG" id="COG2186">
    <property type="taxonomic scope" value="Bacteria"/>
</dbReference>
<dbReference type="Gene3D" id="1.10.10.10">
    <property type="entry name" value="Winged helix-like DNA-binding domain superfamily/Winged helix DNA-binding domain"/>
    <property type="match status" value="1"/>
</dbReference>
<feature type="domain" description="HTH gntR-type" evidence="5">
    <location>
        <begin position="120"/>
        <end position="188"/>
    </location>
</feature>
<evidence type="ECO:0000313" key="6">
    <source>
        <dbReference type="EMBL" id="ADO75677.1"/>
    </source>
</evidence>
<organism evidence="6 7">
    <name type="scientific">Stigmatella aurantiaca (strain DW4/3-1)</name>
    <dbReference type="NCBI Taxonomy" id="378806"/>
    <lineage>
        <taxon>Bacteria</taxon>
        <taxon>Pseudomonadati</taxon>
        <taxon>Myxococcota</taxon>
        <taxon>Myxococcia</taxon>
        <taxon>Myxococcales</taxon>
        <taxon>Cystobacterineae</taxon>
        <taxon>Archangiaceae</taxon>
        <taxon>Stigmatella</taxon>
    </lineage>
</organism>
<evidence type="ECO:0000313" key="7">
    <source>
        <dbReference type="Proteomes" id="UP000001351"/>
    </source>
</evidence>
<feature type="region of interest" description="Disordered" evidence="4">
    <location>
        <begin position="348"/>
        <end position="438"/>
    </location>
</feature>
<dbReference type="PANTHER" id="PTHR43537">
    <property type="entry name" value="TRANSCRIPTIONAL REGULATOR, GNTR FAMILY"/>
    <property type="match status" value="1"/>
</dbReference>
<dbReference type="InterPro" id="IPR000524">
    <property type="entry name" value="Tscrpt_reg_HTH_GntR"/>
</dbReference>
<feature type="region of interest" description="Disordered" evidence="4">
    <location>
        <begin position="1"/>
        <end position="22"/>
    </location>
</feature>
<dbReference type="STRING" id="378806.STAUR_7922"/>
<dbReference type="Proteomes" id="UP000001351">
    <property type="component" value="Chromosome"/>
</dbReference>
<dbReference type="Pfam" id="PF00392">
    <property type="entry name" value="GntR"/>
    <property type="match status" value="1"/>
</dbReference>
<feature type="compositionally biased region" description="Basic residues" evidence="4">
    <location>
        <begin position="1"/>
        <end position="11"/>
    </location>
</feature>
<dbReference type="CDD" id="cd07377">
    <property type="entry name" value="WHTH_GntR"/>
    <property type="match status" value="1"/>
</dbReference>
<keyword evidence="7" id="KW-1185">Reference proteome</keyword>
<dbReference type="SUPFAM" id="SSF46785">
    <property type="entry name" value="Winged helix' DNA-binding domain"/>
    <property type="match status" value="1"/>
</dbReference>
<feature type="compositionally biased region" description="Basic and acidic residues" evidence="4">
    <location>
        <begin position="374"/>
        <end position="385"/>
    </location>
</feature>
<dbReference type="SMART" id="SM00345">
    <property type="entry name" value="HTH_GNTR"/>
    <property type="match status" value="1"/>
</dbReference>
<dbReference type="HOGENOM" id="CLU_445425_0_0_7"/>
<accession>E3FPX4</accession>
<evidence type="ECO:0000256" key="3">
    <source>
        <dbReference type="ARBA" id="ARBA00023163"/>
    </source>
</evidence>
<dbReference type="AlphaFoldDB" id="E3FPX4"/>
<dbReference type="GO" id="GO:0003677">
    <property type="term" value="F:DNA binding"/>
    <property type="evidence" value="ECO:0007669"/>
    <property type="project" value="UniProtKB-KW"/>
</dbReference>
<dbReference type="KEGG" id="sur:STAUR_7922"/>
<gene>
    <name evidence="6" type="ordered locus">STAUR_7922</name>
</gene>
<keyword evidence="3" id="KW-0804">Transcription</keyword>
<reference evidence="6 7" key="1">
    <citation type="journal article" date="2011" name="Mol. Biol. Evol.">
        <title>Comparative genomic analysis of fruiting body formation in Myxococcales.</title>
        <authorList>
            <person name="Huntley S."/>
            <person name="Hamann N."/>
            <person name="Wegener-Feldbrugge S."/>
            <person name="Treuner-Lange A."/>
            <person name="Kube M."/>
            <person name="Reinhardt R."/>
            <person name="Klages S."/>
            <person name="Muller R."/>
            <person name="Ronning C.M."/>
            <person name="Nierman W.C."/>
            <person name="Sogaard-Andersen L."/>
        </authorList>
    </citation>
    <scope>NUCLEOTIDE SEQUENCE [LARGE SCALE GENOMIC DNA]</scope>
    <source>
        <strain evidence="6 7">DW4/3-1</strain>
    </source>
</reference>
<feature type="region of interest" description="Disordered" evidence="4">
    <location>
        <begin position="591"/>
        <end position="613"/>
    </location>
</feature>
<dbReference type="PANTHER" id="PTHR43537:SF5">
    <property type="entry name" value="UXU OPERON TRANSCRIPTIONAL REGULATOR"/>
    <property type="match status" value="1"/>
</dbReference>
<evidence type="ECO:0000256" key="2">
    <source>
        <dbReference type="ARBA" id="ARBA00023125"/>
    </source>
</evidence>
<protein>
    <submittedName>
        <fullName evidence="6">Transcriptional regulator, GntR family protein</fullName>
    </submittedName>
</protein>
<evidence type="ECO:0000256" key="1">
    <source>
        <dbReference type="ARBA" id="ARBA00023015"/>
    </source>
</evidence>
<keyword evidence="2" id="KW-0238">DNA-binding</keyword>
<dbReference type="PRINTS" id="PR00035">
    <property type="entry name" value="HTHGNTR"/>
</dbReference>
<feature type="compositionally biased region" description="Polar residues" evidence="4">
    <location>
        <begin position="389"/>
        <end position="403"/>
    </location>
</feature>
<name>E3FPX4_STIAD</name>
<dbReference type="InterPro" id="IPR036390">
    <property type="entry name" value="WH_DNA-bd_sf"/>
</dbReference>
<keyword evidence="1" id="KW-0805">Transcription regulation</keyword>
<dbReference type="PROSITE" id="PS50949">
    <property type="entry name" value="HTH_GNTR"/>
    <property type="match status" value="1"/>
</dbReference>
<feature type="compositionally biased region" description="Pro residues" evidence="4">
    <location>
        <begin position="350"/>
        <end position="365"/>
    </location>
</feature>
<dbReference type="EMBL" id="CP002271">
    <property type="protein sequence ID" value="ADO75677.1"/>
    <property type="molecule type" value="Genomic_DNA"/>
</dbReference>